<organism evidence="1">
    <name type="scientific">mine drainage metagenome</name>
    <dbReference type="NCBI Taxonomy" id="410659"/>
    <lineage>
        <taxon>unclassified sequences</taxon>
        <taxon>metagenomes</taxon>
        <taxon>ecological metagenomes</taxon>
    </lineage>
</organism>
<comment type="caution">
    <text evidence="1">The sequence shown here is derived from an EMBL/GenBank/DDBJ whole genome shotgun (WGS) entry which is preliminary data.</text>
</comment>
<protein>
    <submittedName>
        <fullName evidence="1">Uncharacterized protein</fullName>
    </submittedName>
</protein>
<sequence length="71" mass="7282">GSVNALALDSSSLFPGNPLPTLPDPGSPLITVSSPVNNAYYNNTLPLVATASDALGIGNFLPSHRRHSPSL</sequence>
<evidence type="ECO:0000313" key="1">
    <source>
        <dbReference type="EMBL" id="EQD75318.1"/>
    </source>
</evidence>
<gene>
    <name evidence="1" type="ORF">B1A_04036</name>
</gene>
<accession>T1C355</accession>
<reference evidence="1" key="1">
    <citation type="submission" date="2013-08" db="EMBL/GenBank/DDBJ databases">
        <authorList>
            <person name="Mendez C."/>
            <person name="Richter M."/>
            <person name="Ferrer M."/>
            <person name="Sanchez J."/>
        </authorList>
    </citation>
    <scope>NUCLEOTIDE SEQUENCE</scope>
</reference>
<proteinExistence type="predicted"/>
<feature type="non-terminal residue" evidence="1">
    <location>
        <position position="1"/>
    </location>
</feature>
<dbReference type="EMBL" id="AUZX01002938">
    <property type="protein sequence ID" value="EQD75318.1"/>
    <property type="molecule type" value="Genomic_DNA"/>
</dbReference>
<name>T1C355_9ZZZZ</name>
<reference evidence="1" key="2">
    <citation type="journal article" date="2014" name="ISME J.">
        <title>Microbial stratification in low pH oxic and suboxic macroscopic growths along an acid mine drainage.</title>
        <authorList>
            <person name="Mendez-Garcia C."/>
            <person name="Mesa V."/>
            <person name="Sprenger R.R."/>
            <person name="Richter M."/>
            <person name="Diez M.S."/>
            <person name="Solano J."/>
            <person name="Bargiela R."/>
            <person name="Golyshina O.V."/>
            <person name="Manteca A."/>
            <person name="Ramos J.L."/>
            <person name="Gallego J.R."/>
            <person name="Llorente I."/>
            <person name="Martins Dos Santos V.A."/>
            <person name="Jensen O.N."/>
            <person name="Pelaez A.I."/>
            <person name="Sanchez J."/>
            <person name="Ferrer M."/>
        </authorList>
    </citation>
    <scope>NUCLEOTIDE SEQUENCE</scope>
</reference>
<dbReference type="AlphaFoldDB" id="T1C355"/>